<dbReference type="AlphaFoldDB" id="A0A812JZS5"/>
<evidence type="ECO:0000256" key="3">
    <source>
        <dbReference type="SAM" id="SignalP"/>
    </source>
</evidence>
<feature type="transmembrane region" description="Helical" evidence="2">
    <location>
        <begin position="688"/>
        <end position="712"/>
    </location>
</feature>
<dbReference type="EMBL" id="CAJNDS010000569">
    <property type="protein sequence ID" value="CAE7219321.1"/>
    <property type="molecule type" value="Genomic_DNA"/>
</dbReference>
<organism evidence="4 5">
    <name type="scientific">Symbiodinium natans</name>
    <dbReference type="NCBI Taxonomy" id="878477"/>
    <lineage>
        <taxon>Eukaryota</taxon>
        <taxon>Sar</taxon>
        <taxon>Alveolata</taxon>
        <taxon>Dinophyceae</taxon>
        <taxon>Suessiales</taxon>
        <taxon>Symbiodiniaceae</taxon>
        <taxon>Symbiodinium</taxon>
    </lineage>
</organism>
<feature type="region of interest" description="Disordered" evidence="1">
    <location>
        <begin position="766"/>
        <end position="785"/>
    </location>
</feature>
<sequence length="805" mass="88376">MASLALLGLQLLILAACGSGTREICGGSLYIFWDPHCGHEEDTPPMWILSPLKPDPTRRRNLQDEEGCHAWATWATEEEAIAGVRGWSSWDPCCASRGGKEFITSVVSFENESIKVSGLCDVEGGMRLGNRVYQLEGVTMSGRNWYSSECSNYEDCYYEVQVPSDFEAVEEGEDPVENLDKQADADGLDGLDVKAHLVSGAALLMFGLLQILGACLHLQKRKRSVPLQPGDEELLSPRLSGVGRDLHQSVPQSAWCVTLEDLCQFRRLVMHAVTTGKIHPHDRDMFDTLDLTIGPSVYTVNDQFIKPLTALAGNMSWALFRNPAGVSCDVFVTHCWAEGIYEFIDRVEHSWPRGARAAYVCFLSNPQNLDIADLIASPRESPFAVALQTAPTMLVLPNHSLSIYTRLWCCYEAFLAYSWRKTIRVAKRHHHGLWWCMLWLGGLYIAAAGAICLLPIALDIPAVRRLNPMLSVAAGVFFVLAAACVRSGMYGALAQACIAVTGICLSMGLLGGYIAEVGLQRDMFYSGQDLGRVLTWLCGLVITCCAEFDRIMASDAALRSKFLRKDFSGRLLDAKCSSDSDRENILQELSQSGKAKEVERAVKFLLQMNLMTPELQRTTALTGELGDVSFFSRSWVAVGVMLWVALPIQTLTTPGMIPLQQVPAAAMLVQGSLWLAFFPRLSTERKAFAAVTVNIWVVLGACILLVAVIVGFADIDWYLVPGALIVSPLCLSLTLAGPSRIARIPAIGVPVVRVFLGQNHFCLRRSRKKEPKSSPGEDVQDATVTMDVCSEAPTPRRSSSLQSKV</sequence>
<dbReference type="OrthoDB" id="415096at2759"/>
<keyword evidence="2" id="KW-0472">Membrane</keyword>
<feature type="transmembrane region" description="Helical" evidence="2">
    <location>
        <begin position="433"/>
        <end position="456"/>
    </location>
</feature>
<name>A0A812JZS5_9DINO</name>
<keyword evidence="5" id="KW-1185">Reference proteome</keyword>
<feature type="transmembrane region" description="Helical" evidence="2">
    <location>
        <begin position="197"/>
        <end position="218"/>
    </location>
</feature>
<keyword evidence="2" id="KW-0812">Transmembrane</keyword>
<feature type="transmembrane region" description="Helical" evidence="2">
    <location>
        <begin position="534"/>
        <end position="553"/>
    </location>
</feature>
<keyword evidence="3" id="KW-0732">Signal</keyword>
<evidence type="ECO:0000256" key="1">
    <source>
        <dbReference type="SAM" id="MobiDB-lite"/>
    </source>
</evidence>
<feature type="transmembrane region" description="Helical" evidence="2">
    <location>
        <begin position="663"/>
        <end position="681"/>
    </location>
</feature>
<evidence type="ECO:0000256" key="2">
    <source>
        <dbReference type="SAM" id="Phobius"/>
    </source>
</evidence>
<accession>A0A812JZS5</accession>
<feature type="transmembrane region" description="Helical" evidence="2">
    <location>
        <begin position="492"/>
        <end position="514"/>
    </location>
</feature>
<dbReference type="Proteomes" id="UP000604046">
    <property type="component" value="Unassembled WGS sequence"/>
</dbReference>
<feature type="signal peptide" evidence="3">
    <location>
        <begin position="1"/>
        <end position="20"/>
    </location>
</feature>
<comment type="caution">
    <text evidence="4">The sequence shown here is derived from an EMBL/GenBank/DDBJ whole genome shotgun (WGS) entry which is preliminary data.</text>
</comment>
<feature type="transmembrane region" description="Helical" evidence="2">
    <location>
        <begin position="468"/>
        <end position="485"/>
    </location>
</feature>
<feature type="transmembrane region" description="Helical" evidence="2">
    <location>
        <begin position="718"/>
        <end position="736"/>
    </location>
</feature>
<keyword evidence="2" id="KW-1133">Transmembrane helix</keyword>
<gene>
    <name evidence="4" type="ORF">SNAT2548_LOCUS7941</name>
</gene>
<evidence type="ECO:0000313" key="4">
    <source>
        <dbReference type="EMBL" id="CAE7219321.1"/>
    </source>
</evidence>
<feature type="chain" id="PRO_5032763786" evidence="3">
    <location>
        <begin position="21"/>
        <end position="805"/>
    </location>
</feature>
<protein>
    <submittedName>
        <fullName evidence="4">Uncharacterized protein</fullName>
    </submittedName>
</protein>
<feature type="transmembrane region" description="Helical" evidence="2">
    <location>
        <begin position="635"/>
        <end position="657"/>
    </location>
</feature>
<proteinExistence type="predicted"/>
<evidence type="ECO:0000313" key="5">
    <source>
        <dbReference type="Proteomes" id="UP000604046"/>
    </source>
</evidence>
<reference evidence="4" key="1">
    <citation type="submission" date="2021-02" db="EMBL/GenBank/DDBJ databases">
        <authorList>
            <person name="Dougan E. K."/>
            <person name="Rhodes N."/>
            <person name="Thang M."/>
            <person name="Chan C."/>
        </authorList>
    </citation>
    <scope>NUCLEOTIDE SEQUENCE</scope>
</reference>